<dbReference type="SUPFAM" id="SSF111331">
    <property type="entry name" value="NAD kinase/diacylglycerol kinase-like"/>
    <property type="match status" value="1"/>
</dbReference>
<dbReference type="PANTHER" id="PTHR40697">
    <property type="entry name" value="ACETOIN CATABOLISM PROTEIN X"/>
    <property type="match status" value="1"/>
</dbReference>
<dbReference type="Proteomes" id="UP000011863">
    <property type="component" value="Chromosome"/>
</dbReference>
<dbReference type="Pfam" id="PF01513">
    <property type="entry name" value="NAD_kinase"/>
    <property type="match status" value="1"/>
</dbReference>
<gene>
    <name evidence="1" type="primary">acoX</name>
    <name evidence="1" type="ORF">YM304_08500</name>
</gene>
<dbReference type="AlphaFoldDB" id="A0A6C7DXQ4"/>
<dbReference type="OrthoDB" id="4292700at2"/>
<dbReference type="InterPro" id="IPR016064">
    <property type="entry name" value="NAD/diacylglycerol_kinase_sf"/>
</dbReference>
<evidence type="ECO:0000313" key="2">
    <source>
        <dbReference type="Proteomes" id="UP000011863"/>
    </source>
</evidence>
<dbReference type="InterPro" id="IPR039065">
    <property type="entry name" value="AcoX-like"/>
</dbReference>
<keyword evidence="2" id="KW-1185">Reference proteome</keyword>
<dbReference type="GO" id="GO:0051287">
    <property type="term" value="F:NAD binding"/>
    <property type="evidence" value="ECO:0007669"/>
    <property type="project" value="UniProtKB-ARBA"/>
</dbReference>
<organism evidence="1 2">
    <name type="scientific">Ilumatobacter coccineus (strain NBRC 103263 / KCTC 29153 / YM16-304)</name>
    <dbReference type="NCBI Taxonomy" id="1313172"/>
    <lineage>
        <taxon>Bacteria</taxon>
        <taxon>Bacillati</taxon>
        <taxon>Actinomycetota</taxon>
        <taxon>Acidimicrobiia</taxon>
        <taxon>Acidimicrobiales</taxon>
        <taxon>Ilumatobacteraceae</taxon>
        <taxon>Ilumatobacter</taxon>
    </lineage>
</organism>
<dbReference type="GO" id="GO:0005524">
    <property type="term" value="F:ATP binding"/>
    <property type="evidence" value="ECO:0007669"/>
    <property type="project" value="UniProtKB-ARBA"/>
</dbReference>
<dbReference type="PANTHER" id="PTHR40697:SF3">
    <property type="entry name" value="ACETOIN CATABOLISM PROTEIN X"/>
    <property type="match status" value="1"/>
</dbReference>
<dbReference type="RefSeq" id="WP_015440411.1">
    <property type="nucleotide sequence ID" value="NC_020520.1"/>
</dbReference>
<dbReference type="InterPro" id="IPR002504">
    <property type="entry name" value="NADK"/>
</dbReference>
<proteinExistence type="predicted"/>
<dbReference type="Gene3D" id="3.40.50.10330">
    <property type="entry name" value="Probable inorganic polyphosphate/atp-NAD kinase, domain 1"/>
    <property type="match status" value="1"/>
</dbReference>
<dbReference type="InterPro" id="IPR017438">
    <property type="entry name" value="ATP-NAD_kinase_N"/>
</dbReference>
<name>A0A6C7DXQ4_ILUCY</name>
<dbReference type="GO" id="GO:0003951">
    <property type="term" value="F:NAD+ kinase activity"/>
    <property type="evidence" value="ECO:0007669"/>
    <property type="project" value="InterPro"/>
</dbReference>
<accession>A0A6C7DXQ4</accession>
<dbReference type="EMBL" id="AP012057">
    <property type="protein sequence ID" value="BAN01164.1"/>
    <property type="molecule type" value="Genomic_DNA"/>
</dbReference>
<evidence type="ECO:0000313" key="1">
    <source>
        <dbReference type="EMBL" id="BAN01164.1"/>
    </source>
</evidence>
<dbReference type="KEGG" id="aym:YM304_08500"/>
<sequence length="361" mass="37370">MTRPTERDGASGIVGVIVNPVAGKDIRRLSTGATHTPDTMKMGIVRRVVAAAAESGASKLLLADDPHRLARRAIERLTFPDHAEVELLSDHIAGSRADTISAAVEMRERGAAVVIVLGGDGTCRDAATGWPDIPMIAISTGTNNVYPSAIDGTSAGVAAGLVASGRIAIDRVALPSKRIVVEVTTDRSSTVVDDVALVDLALVDETFVGARAVKEPGTIKAVIAAIGEPGSTGLSSIAGRTHPIDRNTRGGVFITLAHHGDDNVARRVRVPLSPGTFDTLDLADVRPVADGEAVTMHGPGVLAFDGERDVPVGADATVTATIERTGPRLIDVSTTLMLAAHDELFDAPTPSSDSEGAHDVH</sequence>
<dbReference type="GO" id="GO:0006741">
    <property type="term" value="P:NADP+ biosynthetic process"/>
    <property type="evidence" value="ECO:0007669"/>
    <property type="project" value="InterPro"/>
</dbReference>
<protein>
    <submittedName>
        <fullName evidence="1">Putative acetoin catabolism protein AcoX</fullName>
    </submittedName>
</protein>
<reference evidence="1 2" key="1">
    <citation type="journal article" date="2013" name="Int. J. Syst. Evol. Microbiol.">
        <title>Ilumatobacter nonamiense sp. nov. and Ilumatobacter coccineum sp. nov., isolated from seashore sand.</title>
        <authorList>
            <person name="Matsumoto A."/>
            <person name="Kasai H."/>
            <person name="Matsuo Y."/>
            <person name="Shizuri Y."/>
            <person name="Ichikawa N."/>
            <person name="Fujita N."/>
            <person name="Omura S."/>
            <person name="Takahashi Y."/>
        </authorList>
    </citation>
    <scope>NUCLEOTIDE SEQUENCE [LARGE SCALE GENOMIC DNA]</scope>
    <source>
        <strain evidence="2">NBRC 103263 / KCTC 29153 / YM16-304</strain>
    </source>
</reference>